<sequence length="101" mass="11451">MRKKKGLTIVEQAIMAVPEFENVCKKMASQVSLRGQSESTLNNYVRRVALFVLHFKQLPEEISEDEINEYLVALARDPKSPSRLASSIWFMACATISDCWG</sequence>
<evidence type="ECO:0000313" key="3">
    <source>
        <dbReference type="EMBL" id="GJM62646.1"/>
    </source>
</evidence>
<dbReference type="InterPro" id="IPR004107">
    <property type="entry name" value="Integrase_SAM-like_N"/>
</dbReference>
<evidence type="ECO:0000313" key="4">
    <source>
        <dbReference type="Proteomes" id="UP001310022"/>
    </source>
</evidence>
<dbReference type="Proteomes" id="UP001310022">
    <property type="component" value="Unassembled WGS sequence"/>
</dbReference>
<gene>
    <name evidence="3" type="ORF">PEDI_31980</name>
</gene>
<accession>A0AAN4VYZ8</accession>
<evidence type="ECO:0000256" key="1">
    <source>
        <dbReference type="ARBA" id="ARBA00023125"/>
    </source>
</evidence>
<protein>
    <recommendedName>
        <fullName evidence="2">Integrase SAM-like N-terminal domain-containing protein</fullName>
    </recommendedName>
</protein>
<dbReference type="GO" id="GO:0003677">
    <property type="term" value="F:DNA binding"/>
    <property type="evidence" value="ECO:0007669"/>
    <property type="project" value="UniProtKB-KW"/>
</dbReference>
<name>A0AAN4VYZ8_9BACT</name>
<dbReference type="Gene3D" id="1.10.150.130">
    <property type="match status" value="1"/>
</dbReference>
<comment type="caution">
    <text evidence="3">The sequence shown here is derived from an EMBL/GenBank/DDBJ whole genome shotgun (WGS) entry which is preliminary data.</text>
</comment>
<keyword evidence="4" id="KW-1185">Reference proteome</keyword>
<evidence type="ECO:0000259" key="2">
    <source>
        <dbReference type="Pfam" id="PF13495"/>
    </source>
</evidence>
<dbReference type="AlphaFoldDB" id="A0AAN4VYZ8"/>
<proteinExistence type="predicted"/>
<dbReference type="RefSeq" id="WP_338237896.1">
    <property type="nucleotide sequence ID" value="NZ_BQKE01000002.1"/>
</dbReference>
<feature type="domain" description="Integrase SAM-like N-terminal" evidence="2">
    <location>
        <begin position="25"/>
        <end position="83"/>
    </location>
</feature>
<keyword evidence="1" id="KW-0238">DNA-binding</keyword>
<dbReference type="GO" id="GO:0015074">
    <property type="term" value="P:DNA integration"/>
    <property type="evidence" value="ECO:0007669"/>
    <property type="project" value="InterPro"/>
</dbReference>
<reference evidence="3 4" key="1">
    <citation type="submission" date="2021-12" db="EMBL/GenBank/DDBJ databases">
        <title>Genome sequencing of bacteria with rrn-lacking chromosome and rrn-plasmid.</title>
        <authorList>
            <person name="Anda M."/>
            <person name="Iwasaki W."/>
        </authorList>
    </citation>
    <scope>NUCLEOTIDE SEQUENCE [LARGE SCALE GENOMIC DNA]</scope>
    <source>
        <strain evidence="3 4">NBRC 15940</strain>
    </source>
</reference>
<dbReference type="EMBL" id="BQKE01000002">
    <property type="protein sequence ID" value="GJM62646.1"/>
    <property type="molecule type" value="Genomic_DNA"/>
</dbReference>
<dbReference type="InterPro" id="IPR010998">
    <property type="entry name" value="Integrase_recombinase_N"/>
</dbReference>
<dbReference type="Pfam" id="PF13495">
    <property type="entry name" value="Phage_int_SAM_4"/>
    <property type="match status" value="1"/>
</dbReference>
<organism evidence="3 4">
    <name type="scientific">Persicobacter diffluens</name>
    <dbReference type="NCBI Taxonomy" id="981"/>
    <lineage>
        <taxon>Bacteria</taxon>
        <taxon>Pseudomonadati</taxon>
        <taxon>Bacteroidota</taxon>
        <taxon>Cytophagia</taxon>
        <taxon>Cytophagales</taxon>
        <taxon>Persicobacteraceae</taxon>
        <taxon>Persicobacter</taxon>
    </lineage>
</organism>